<dbReference type="Pfam" id="PF04043">
    <property type="entry name" value="PMEI"/>
    <property type="match status" value="1"/>
</dbReference>
<evidence type="ECO:0000259" key="9">
    <source>
        <dbReference type="Pfam" id="PF04043"/>
    </source>
</evidence>
<comment type="caution">
    <text evidence="10">The sequence shown here is derived from an EMBL/GenBank/DDBJ whole genome shotgun (WGS) entry which is preliminary data.</text>
</comment>
<dbReference type="AlphaFoldDB" id="A0AAW2NR18"/>
<keyword evidence="6" id="KW-0961">Cell wall biogenesis/degradation</keyword>
<reference evidence="10" key="1">
    <citation type="submission" date="2020-06" db="EMBL/GenBank/DDBJ databases">
        <authorList>
            <person name="Li T."/>
            <person name="Hu X."/>
            <person name="Zhang T."/>
            <person name="Song X."/>
            <person name="Zhang H."/>
            <person name="Dai N."/>
            <person name="Sheng W."/>
            <person name="Hou X."/>
            <person name="Wei L."/>
        </authorList>
    </citation>
    <scope>NUCLEOTIDE SEQUENCE</scope>
    <source>
        <strain evidence="10">G02</strain>
        <tissue evidence="10">Leaf</tissue>
    </source>
</reference>
<dbReference type="InterPro" id="IPR035513">
    <property type="entry name" value="Invertase/methylesterase_inhib"/>
</dbReference>
<dbReference type="InterPro" id="IPR012334">
    <property type="entry name" value="Pectin_lyas_fold"/>
</dbReference>
<dbReference type="SUPFAM" id="SSF101148">
    <property type="entry name" value="Plant invertase/pectin methylesterase inhibitor"/>
    <property type="match status" value="1"/>
</dbReference>
<comment type="pathway">
    <text evidence="1">Glycan metabolism; pectin degradation; 2-dehydro-3-deoxy-D-gluconate from pectin: step 1/5.</text>
</comment>
<keyword evidence="4" id="KW-0378">Hydrolase</keyword>
<accession>A0AAW2NR18</accession>
<evidence type="ECO:0000256" key="3">
    <source>
        <dbReference type="ARBA" id="ARBA00007786"/>
    </source>
</evidence>
<dbReference type="SUPFAM" id="SSF51126">
    <property type="entry name" value="Pectin lyase-like"/>
    <property type="match status" value="1"/>
</dbReference>
<organism evidence="10">
    <name type="scientific">Sesamum radiatum</name>
    <name type="common">Black benniseed</name>
    <dbReference type="NCBI Taxonomy" id="300843"/>
    <lineage>
        <taxon>Eukaryota</taxon>
        <taxon>Viridiplantae</taxon>
        <taxon>Streptophyta</taxon>
        <taxon>Embryophyta</taxon>
        <taxon>Tracheophyta</taxon>
        <taxon>Spermatophyta</taxon>
        <taxon>Magnoliopsida</taxon>
        <taxon>eudicotyledons</taxon>
        <taxon>Gunneridae</taxon>
        <taxon>Pentapetalae</taxon>
        <taxon>asterids</taxon>
        <taxon>lamiids</taxon>
        <taxon>Lamiales</taxon>
        <taxon>Pedaliaceae</taxon>
        <taxon>Sesamum</taxon>
    </lineage>
</organism>
<dbReference type="Gene3D" id="1.20.140.40">
    <property type="entry name" value="Invertase/pectin methylesterase inhibitor family protein"/>
    <property type="match status" value="1"/>
</dbReference>
<dbReference type="PANTHER" id="PTHR31707">
    <property type="entry name" value="PECTINESTERASE"/>
    <property type="match status" value="1"/>
</dbReference>
<evidence type="ECO:0000256" key="6">
    <source>
        <dbReference type="ARBA" id="ARBA00023316"/>
    </source>
</evidence>
<feature type="domain" description="Pectinesterase catalytic" evidence="8">
    <location>
        <begin position="118"/>
        <end position="196"/>
    </location>
</feature>
<evidence type="ECO:0000256" key="5">
    <source>
        <dbReference type="ARBA" id="ARBA00023085"/>
    </source>
</evidence>
<reference evidence="10" key="2">
    <citation type="journal article" date="2024" name="Plant">
        <title>Genomic evolution and insights into agronomic trait innovations of Sesamum species.</title>
        <authorList>
            <person name="Miao H."/>
            <person name="Wang L."/>
            <person name="Qu L."/>
            <person name="Liu H."/>
            <person name="Sun Y."/>
            <person name="Le M."/>
            <person name="Wang Q."/>
            <person name="Wei S."/>
            <person name="Zheng Y."/>
            <person name="Lin W."/>
            <person name="Duan Y."/>
            <person name="Cao H."/>
            <person name="Xiong S."/>
            <person name="Wang X."/>
            <person name="Wei L."/>
            <person name="Li C."/>
            <person name="Ma Q."/>
            <person name="Ju M."/>
            <person name="Zhao R."/>
            <person name="Li G."/>
            <person name="Mu C."/>
            <person name="Tian Q."/>
            <person name="Mei H."/>
            <person name="Zhang T."/>
            <person name="Gao T."/>
            <person name="Zhang H."/>
        </authorList>
    </citation>
    <scope>NUCLEOTIDE SEQUENCE</scope>
    <source>
        <strain evidence="10">G02</strain>
    </source>
</reference>
<evidence type="ECO:0000313" key="10">
    <source>
        <dbReference type="EMBL" id="KAL0344981.1"/>
    </source>
</evidence>
<keyword evidence="5" id="KW-0063">Aspartyl esterase</keyword>
<evidence type="ECO:0000259" key="8">
    <source>
        <dbReference type="Pfam" id="PF01095"/>
    </source>
</evidence>
<sequence length="386" mass="41338">MEMSLKRLNQALDLLQKSPSKHKADVQTLLSAALTFQQTCKDALEDHVPSNLYVGEIYKKMDYLSELGSNPLALVNRIAGNPTGKSPPGRRLLERQGFPGWVSARDRKLLQSSEIKADAVVAKDGSGNFKTVSEAIAAAGGGRFVIYVKSGTYNEKINTNKDGITLIGDGKYSTIITGGSSVAKGSSLRGSATFTSPVTRTRSTLSPFVNFIANVTFTALWTSYSAMLPPCSSCNLVLRRPRSGGAFNAILANGRSDPGQNTGFSVQNCKITVGSDFSPVRDKFNSYLGRPWKPYSRAVVMQSNIDGEISARGWVEWEGAGGSTYKTLYFAEYENMGPGGGTSGRVSWPGFHVIGAPEATKFTVASFIGGNSWLPSTGVTFVAGLH</sequence>
<dbReference type="InterPro" id="IPR000070">
    <property type="entry name" value="Pectinesterase_cat"/>
</dbReference>
<name>A0AAW2NR18_SESRA</name>
<dbReference type="Pfam" id="PF01095">
    <property type="entry name" value="Pectinesterase"/>
    <property type="match status" value="2"/>
</dbReference>
<evidence type="ECO:0000256" key="2">
    <source>
        <dbReference type="ARBA" id="ARBA00006027"/>
    </source>
</evidence>
<dbReference type="InterPro" id="IPR006501">
    <property type="entry name" value="Pectinesterase_inhib_dom"/>
</dbReference>
<evidence type="ECO:0000256" key="4">
    <source>
        <dbReference type="ARBA" id="ARBA00022801"/>
    </source>
</evidence>
<comment type="similarity">
    <text evidence="2">In the N-terminal section; belongs to the PMEI family.</text>
</comment>
<gene>
    <name evidence="10" type="ORF">Sradi_4329400</name>
</gene>
<dbReference type="GO" id="GO:0004857">
    <property type="term" value="F:enzyme inhibitor activity"/>
    <property type="evidence" value="ECO:0007669"/>
    <property type="project" value="InterPro"/>
</dbReference>
<dbReference type="InterPro" id="IPR011050">
    <property type="entry name" value="Pectin_lyase_fold/virulence"/>
</dbReference>
<feature type="domain" description="Pectinesterase inhibitor" evidence="9">
    <location>
        <begin position="2"/>
        <end position="74"/>
    </location>
</feature>
<dbReference type="CDD" id="cd15798">
    <property type="entry name" value="PMEI-like_3"/>
    <property type="match status" value="1"/>
</dbReference>
<evidence type="ECO:0000256" key="1">
    <source>
        <dbReference type="ARBA" id="ARBA00005184"/>
    </source>
</evidence>
<comment type="catalytic activity">
    <reaction evidence="7">
        <text>[(1-&gt;4)-alpha-D-galacturonosyl methyl ester](n) + n H2O = [(1-&gt;4)-alpha-D-galacturonosyl](n) + n methanol + n H(+)</text>
        <dbReference type="Rhea" id="RHEA:22380"/>
        <dbReference type="Rhea" id="RHEA-COMP:14570"/>
        <dbReference type="Rhea" id="RHEA-COMP:14573"/>
        <dbReference type="ChEBI" id="CHEBI:15377"/>
        <dbReference type="ChEBI" id="CHEBI:15378"/>
        <dbReference type="ChEBI" id="CHEBI:17790"/>
        <dbReference type="ChEBI" id="CHEBI:140522"/>
        <dbReference type="ChEBI" id="CHEBI:140523"/>
        <dbReference type="EC" id="3.1.1.11"/>
    </reaction>
</comment>
<dbReference type="EMBL" id="JACGWJ010000019">
    <property type="protein sequence ID" value="KAL0344981.1"/>
    <property type="molecule type" value="Genomic_DNA"/>
</dbReference>
<proteinExistence type="inferred from homology"/>
<dbReference type="Gene3D" id="2.160.20.10">
    <property type="entry name" value="Single-stranded right-handed beta-helix, Pectin lyase-like"/>
    <property type="match status" value="2"/>
</dbReference>
<dbReference type="GO" id="GO:0030599">
    <property type="term" value="F:pectinesterase activity"/>
    <property type="evidence" value="ECO:0007669"/>
    <property type="project" value="UniProtKB-EC"/>
</dbReference>
<dbReference type="GO" id="GO:0042545">
    <property type="term" value="P:cell wall modification"/>
    <property type="evidence" value="ECO:0007669"/>
    <property type="project" value="InterPro"/>
</dbReference>
<evidence type="ECO:0000256" key="7">
    <source>
        <dbReference type="ARBA" id="ARBA00047928"/>
    </source>
</evidence>
<comment type="similarity">
    <text evidence="3">In the C-terminal section; belongs to the pectinesterase family.</text>
</comment>
<protein>
    <submittedName>
        <fullName evidence="10">Pectinesterase/pectinesterase inhibitor 17</fullName>
    </submittedName>
</protein>
<feature type="domain" description="Pectinesterase catalytic" evidence="8">
    <location>
        <begin position="233"/>
        <end position="371"/>
    </location>
</feature>